<feature type="domain" description="SMP-30/Gluconolactonase/LRE-like region" evidence="3">
    <location>
        <begin position="143"/>
        <end position="413"/>
    </location>
</feature>
<accession>A0A0P9MTI9</accession>
<dbReference type="InterPro" id="IPR051262">
    <property type="entry name" value="SMP-30/CGR1_Lactonase"/>
</dbReference>
<evidence type="ECO:0000256" key="1">
    <source>
        <dbReference type="ARBA" id="ARBA00022729"/>
    </source>
</evidence>
<comment type="caution">
    <text evidence="4">The sequence shown here is derived from an EMBL/GenBank/DDBJ whole genome shotgun (WGS) entry which is preliminary data.</text>
</comment>
<dbReference type="Proteomes" id="UP000051335">
    <property type="component" value="Unassembled WGS sequence"/>
</dbReference>
<evidence type="ECO:0000256" key="2">
    <source>
        <dbReference type="ARBA" id="ARBA00022801"/>
    </source>
</evidence>
<dbReference type="PANTHER" id="PTHR47572">
    <property type="entry name" value="LIPOPROTEIN-RELATED"/>
    <property type="match status" value="1"/>
</dbReference>
<dbReference type="SUPFAM" id="SSF63829">
    <property type="entry name" value="Calcium-dependent phosphotriesterase"/>
    <property type="match status" value="1"/>
</dbReference>
<protein>
    <submittedName>
        <fullName evidence="4">Senescence marker protein-30 family protein</fullName>
    </submittedName>
</protein>
<dbReference type="Pfam" id="PF08450">
    <property type="entry name" value="SGL"/>
    <property type="match status" value="1"/>
</dbReference>
<evidence type="ECO:0000313" key="4">
    <source>
        <dbReference type="EMBL" id="KPW95220.1"/>
    </source>
</evidence>
<dbReference type="PANTHER" id="PTHR47572:SF4">
    <property type="entry name" value="LACTONASE DRP35"/>
    <property type="match status" value="1"/>
</dbReference>
<gene>
    <name evidence="4" type="ORF">ALO75_100324</name>
</gene>
<keyword evidence="2" id="KW-0378">Hydrolase</keyword>
<organism evidence="4 5">
    <name type="scientific">Pseudomonas syringae pv. coryli</name>
    <dbReference type="NCBI Taxonomy" id="317659"/>
    <lineage>
        <taxon>Bacteria</taxon>
        <taxon>Pseudomonadati</taxon>
        <taxon>Pseudomonadota</taxon>
        <taxon>Gammaproteobacteria</taxon>
        <taxon>Pseudomonadales</taxon>
        <taxon>Pseudomonadaceae</taxon>
        <taxon>Pseudomonas</taxon>
    </lineage>
</organism>
<keyword evidence="5" id="KW-1185">Reference proteome</keyword>
<proteinExistence type="predicted"/>
<dbReference type="InterPro" id="IPR013658">
    <property type="entry name" value="SGL"/>
</dbReference>
<evidence type="ECO:0000259" key="3">
    <source>
        <dbReference type="Pfam" id="PF08450"/>
    </source>
</evidence>
<dbReference type="InterPro" id="IPR019546">
    <property type="entry name" value="TAT_signal_bac_arc"/>
</dbReference>
<keyword evidence="1" id="KW-0732">Signal</keyword>
<evidence type="ECO:0000313" key="5">
    <source>
        <dbReference type="Proteomes" id="UP000051335"/>
    </source>
</evidence>
<dbReference type="Gene3D" id="2.120.10.30">
    <property type="entry name" value="TolB, C-terminal domain"/>
    <property type="match status" value="1"/>
</dbReference>
<dbReference type="PATRIC" id="fig|317659.3.peg.2061"/>
<name>A0A0P9MTI9_9PSED</name>
<sequence length="428" mass="47357">MWALQLKGFIRSEQNSSQQLIRELADNTQCCLISHGHHSSHAALSCRMTFGRKAGAIPKITRRRMMDFSTSSPALEPSRRSFLKKSLAVSATVAAIGALPRLSSAQPLTQRYPDPLVRVLDDSFTDIRIFNASVEKLASGMRWAEGPVWIGDGRYLLVSDIANNRIMRWDEVTGELSVYREHSNFSNGMCRDRQGRLLVCEGSSTTNEGRRVTRTEYNGRITVLADSFEGKPFNSPNDIACKRDGSIWFTDPTFQAESNYEGQKVKQEQPFGVYRIDPSNGKVSRVIDDLAGPNGLCFSPDEKTLYVVEGRARPNGLIWAIAVKEDGTLGERRKLIEGLDYAAIDGIKCDESGNLWCGWGGNGDPKADMEKLDGVRVFNPQGKAIGHISLPERCANICFGGREGNRLFMASSHSLYSVFVNARGATFA</sequence>
<dbReference type="AlphaFoldDB" id="A0A0P9MTI9"/>
<dbReference type="EMBL" id="LJQC01000707">
    <property type="protein sequence ID" value="KPW95220.1"/>
    <property type="molecule type" value="Genomic_DNA"/>
</dbReference>
<dbReference type="NCBIfam" id="TIGR01409">
    <property type="entry name" value="TAT_signal_seq"/>
    <property type="match status" value="1"/>
</dbReference>
<dbReference type="GO" id="GO:0016787">
    <property type="term" value="F:hydrolase activity"/>
    <property type="evidence" value="ECO:0007669"/>
    <property type="project" value="UniProtKB-KW"/>
</dbReference>
<reference evidence="4 5" key="1">
    <citation type="submission" date="2015-09" db="EMBL/GenBank/DDBJ databases">
        <title>Genome announcement of multiple Pseudomonas syringae strains.</title>
        <authorList>
            <person name="Thakur S."/>
            <person name="Wang P.W."/>
            <person name="Gong Y."/>
            <person name="Weir B.S."/>
            <person name="Guttman D.S."/>
        </authorList>
    </citation>
    <scope>NUCLEOTIDE SEQUENCE [LARGE SCALE GENOMIC DNA]</scope>
    <source>
        <strain evidence="4 5">ICMP17001</strain>
    </source>
</reference>
<dbReference type="InterPro" id="IPR011042">
    <property type="entry name" value="6-blade_b-propeller_TolB-like"/>
</dbReference>